<dbReference type="Proteomes" id="UP000292655">
    <property type="component" value="Unassembled WGS sequence"/>
</dbReference>
<gene>
    <name evidence="2" type="ORF">PG2002B_0102</name>
</gene>
<organism evidence="2 3">
    <name type="scientific">Bifidobacterium pseudolongum subsp. globosum</name>
    <dbReference type="NCBI Taxonomy" id="1690"/>
    <lineage>
        <taxon>Bacteria</taxon>
        <taxon>Bacillati</taxon>
        <taxon>Actinomycetota</taxon>
        <taxon>Actinomycetes</taxon>
        <taxon>Bifidobacteriales</taxon>
        <taxon>Bifidobacteriaceae</taxon>
        <taxon>Bifidobacterium</taxon>
    </lineage>
</organism>
<feature type="compositionally biased region" description="Polar residues" evidence="1">
    <location>
        <begin position="12"/>
        <end position="25"/>
    </location>
</feature>
<name>A0AB37X2V1_9BIFI</name>
<feature type="region of interest" description="Disordered" evidence="1">
    <location>
        <begin position="1"/>
        <end position="34"/>
    </location>
</feature>
<evidence type="ECO:0000313" key="3">
    <source>
        <dbReference type="Proteomes" id="UP000292655"/>
    </source>
</evidence>
<evidence type="ECO:0000256" key="1">
    <source>
        <dbReference type="SAM" id="MobiDB-lite"/>
    </source>
</evidence>
<sequence length="191" mass="21343">MSNDTTTDDTTQETPAMQPDTTAENDLQAAKLKKANEEAKAYRLKLRDAEQTLERTVAEKDAALADARAQVDCLAQQLDVADRTIMRKALAEERTYTSSFGAPPAAGTRINRLRPEFIDDVMDNIEYWQRKVYGDVEPLSRFTRENGSLRRLGDFMRRLAKIAPHMFAPINAAATDASQVVAGMGGQRYTR</sequence>
<feature type="compositionally biased region" description="Acidic residues" evidence="1">
    <location>
        <begin position="1"/>
        <end position="11"/>
    </location>
</feature>
<dbReference type="AlphaFoldDB" id="A0AB37X2V1"/>
<comment type="caution">
    <text evidence="2">The sequence shown here is derived from an EMBL/GenBank/DDBJ whole genome shotgun (WGS) entry which is preliminary data.</text>
</comment>
<proteinExistence type="predicted"/>
<dbReference type="EMBL" id="RYUX01000001">
    <property type="protein sequence ID" value="RYQ39783.1"/>
    <property type="molecule type" value="Genomic_DNA"/>
</dbReference>
<evidence type="ECO:0000313" key="2">
    <source>
        <dbReference type="EMBL" id="RYQ39783.1"/>
    </source>
</evidence>
<reference evidence="2 3" key="1">
    <citation type="submission" date="2018-12" db="EMBL/GenBank/DDBJ databases">
        <title>Unveiling genomic diversity among members of the Bifidobacterium pseudolongum species, a widely distributed gut commensal of the animal kingdom.</title>
        <authorList>
            <person name="Lugli G.A."/>
            <person name="Duranti S."/>
            <person name="Albert K."/>
            <person name="Mancabelli L."/>
            <person name="Napoli S."/>
            <person name="Viappiani A."/>
            <person name="Anzalone R."/>
            <person name="Longhi G."/>
            <person name="Milani C."/>
            <person name="Turroni F."/>
            <person name="Alessandri G."/>
            <person name="Sela D.A."/>
            <person name="Van Sinderen D."/>
            <person name="Ventura M."/>
        </authorList>
    </citation>
    <scope>NUCLEOTIDE SEQUENCE [LARGE SCALE GENOMIC DNA]</scope>
    <source>
        <strain evidence="2 3">2002B</strain>
    </source>
</reference>
<protein>
    <submittedName>
        <fullName evidence="2">Uncharacterized protein</fullName>
    </submittedName>
</protein>
<accession>A0AB37X2V1</accession>
<dbReference type="RefSeq" id="WP_129873923.1">
    <property type="nucleotide sequence ID" value="NZ_RYUX01000001.1"/>
</dbReference>